<dbReference type="InterPro" id="IPR026444">
    <property type="entry name" value="Secre_tail"/>
</dbReference>
<accession>A0A5N1J043</accession>
<keyword evidence="5" id="KW-1185">Reference proteome</keyword>
<dbReference type="PROSITE" id="PS50060">
    <property type="entry name" value="MAM_2"/>
    <property type="match status" value="3"/>
</dbReference>
<dbReference type="EMBL" id="VTWT01000005">
    <property type="protein sequence ID" value="KAA9333613.1"/>
    <property type="molecule type" value="Genomic_DNA"/>
</dbReference>
<gene>
    <name evidence="4" type="ORF">F0P94_10190</name>
</gene>
<dbReference type="NCBIfam" id="TIGR04183">
    <property type="entry name" value="Por_Secre_tail"/>
    <property type="match status" value="1"/>
</dbReference>
<dbReference type="Gene3D" id="2.60.40.10">
    <property type="entry name" value="Immunoglobulins"/>
    <property type="match status" value="5"/>
</dbReference>
<feature type="compositionally biased region" description="Polar residues" evidence="1">
    <location>
        <begin position="1687"/>
        <end position="1698"/>
    </location>
</feature>
<dbReference type="Pfam" id="PF18962">
    <property type="entry name" value="Por_Secre_tail"/>
    <property type="match status" value="1"/>
</dbReference>
<dbReference type="Gene3D" id="2.60.120.200">
    <property type="match status" value="3"/>
</dbReference>
<dbReference type="GO" id="GO:0016020">
    <property type="term" value="C:membrane"/>
    <property type="evidence" value="ECO:0007669"/>
    <property type="project" value="InterPro"/>
</dbReference>
<dbReference type="GO" id="GO:0004553">
    <property type="term" value="F:hydrolase activity, hydrolyzing O-glycosyl compounds"/>
    <property type="evidence" value="ECO:0007669"/>
    <property type="project" value="UniProtKB-ARBA"/>
</dbReference>
<dbReference type="Pfam" id="PF00629">
    <property type="entry name" value="MAM"/>
    <property type="match status" value="3"/>
</dbReference>
<evidence type="ECO:0000313" key="5">
    <source>
        <dbReference type="Proteomes" id="UP000326570"/>
    </source>
</evidence>
<feature type="domain" description="PKD" evidence="3">
    <location>
        <begin position="115"/>
        <end position="148"/>
    </location>
</feature>
<dbReference type="Pfam" id="PF07705">
    <property type="entry name" value="CARDB"/>
    <property type="match status" value="1"/>
</dbReference>
<dbReference type="GO" id="GO:0005975">
    <property type="term" value="P:carbohydrate metabolic process"/>
    <property type="evidence" value="ECO:0007669"/>
    <property type="project" value="UniProtKB-ARBA"/>
</dbReference>
<dbReference type="PANTHER" id="PTHR23282">
    <property type="entry name" value="APICAL ENDOSOMAL GLYCOPROTEIN PRECURSOR"/>
    <property type="match status" value="1"/>
</dbReference>
<dbReference type="SMART" id="SM00137">
    <property type="entry name" value="MAM"/>
    <property type="match status" value="3"/>
</dbReference>
<dbReference type="SUPFAM" id="SSF49899">
    <property type="entry name" value="Concanavalin A-like lectins/glucanases"/>
    <property type="match status" value="3"/>
</dbReference>
<evidence type="ECO:0000259" key="2">
    <source>
        <dbReference type="PROSITE" id="PS50060"/>
    </source>
</evidence>
<dbReference type="InterPro" id="IPR000998">
    <property type="entry name" value="MAM_dom"/>
</dbReference>
<dbReference type="InterPro" id="IPR000601">
    <property type="entry name" value="PKD_dom"/>
</dbReference>
<feature type="domain" description="MAM" evidence="2">
    <location>
        <begin position="977"/>
        <end position="1171"/>
    </location>
</feature>
<feature type="region of interest" description="Disordered" evidence="1">
    <location>
        <begin position="1687"/>
        <end position="1706"/>
    </location>
</feature>
<reference evidence="4 5" key="1">
    <citation type="submission" date="2019-09" db="EMBL/GenBank/DDBJ databases">
        <title>Genome sequence of Adhaeribacter sp. M2.</title>
        <authorList>
            <person name="Srinivasan S."/>
        </authorList>
    </citation>
    <scope>NUCLEOTIDE SEQUENCE [LARGE SCALE GENOMIC DNA]</scope>
    <source>
        <strain evidence="4 5">M2</strain>
    </source>
</reference>
<dbReference type="InterPro" id="IPR013320">
    <property type="entry name" value="ConA-like_dom_sf"/>
</dbReference>
<evidence type="ECO:0000256" key="1">
    <source>
        <dbReference type="SAM" id="MobiDB-lite"/>
    </source>
</evidence>
<dbReference type="PROSITE" id="PS50093">
    <property type="entry name" value="PKD"/>
    <property type="match status" value="1"/>
</dbReference>
<comment type="caution">
    <text evidence="4">The sequence shown here is derived from an EMBL/GenBank/DDBJ whole genome shotgun (WGS) entry which is preliminary data.</text>
</comment>
<dbReference type="CDD" id="cd06263">
    <property type="entry name" value="MAM"/>
    <property type="match status" value="3"/>
</dbReference>
<dbReference type="InterPro" id="IPR011635">
    <property type="entry name" value="CARDB"/>
</dbReference>
<dbReference type="Proteomes" id="UP000326570">
    <property type="component" value="Unassembled WGS sequence"/>
</dbReference>
<dbReference type="PANTHER" id="PTHR23282:SF101">
    <property type="entry name" value="MAM DOMAIN-CONTAINING PROTEIN"/>
    <property type="match status" value="1"/>
</dbReference>
<organism evidence="4 5">
    <name type="scientific">Adhaeribacter soli</name>
    <dbReference type="NCBI Taxonomy" id="2607655"/>
    <lineage>
        <taxon>Bacteria</taxon>
        <taxon>Pseudomonadati</taxon>
        <taxon>Bacteroidota</taxon>
        <taxon>Cytophagia</taxon>
        <taxon>Cytophagales</taxon>
        <taxon>Hymenobacteraceae</taxon>
        <taxon>Adhaeribacter</taxon>
    </lineage>
</organism>
<feature type="domain" description="MAM" evidence="2">
    <location>
        <begin position="388"/>
        <end position="580"/>
    </location>
</feature>
<evidence type="ECO:0000313" key="4">
    <source>
        <dbReference type="EMBL" id="KAA9333613.1"/>
    </source>
</evidence>
<dbReference type="Gene3D" id="2.60.120.260">
    <property type="entry name" value="Galactose-binding domain-like"/>
    <property type="match status" value="1"/>
</dbReference>
<sequence length="1847" mass="191126">MDCNAAGYSNTFLHTRHITANINYTVCFTQPLPLGTNIKELPLCCILHLISLKLERYHSTIFFMKKLYLLLGVLASSGLAQAQTTCGTTVSVFPHIQNFETATAGSPGVLPTGWTGSPTTGYRWEVEDGPVGSTGTGPSADHTTGAAGGKYVYGETSSGATGAIAYLTSPCIDLTGLTAPGIQFWYHMNGATIGSLELEITTNGGNTWTLLPGSTISGAQQTAATDPWLRKTVSLAGNTGTAQVRFKITRGSSFTGDIAIDDVKFFSIPAVDAEITALTSPSTFTGCGFTATENVTVTIQNNGNAAISSIPVRYQIGTNAPVNETANITIAPGATGTYTFTAKANLAAGGTYNLTATVLLPSDGDQSNDAKTRTIVNPLVATFPSIQDFATATAGAPGVMPSGWLASPATGFRWEVDTDQPASGTTSGPAADHTTGTPGNGKYAFTESSSGAAGAIAYLTSPCINLTGLTTPGMEFWYHMHGATTGSMEVEISTDGGTTWTLVPGSAITGPQQTSATAPWQKKVVSFTGFTGTVQVRFKGTRGSGTSGDMAIDDVKFFNIPAIDAELAAITSPAVSGCGFTANENVTITIKNNGTTALTAVPVRYQIGTTTVNETASVNIAPGATGTYTFTAKVNLVTPGTYTLTTTVLQPSDGDPSNDVQTRTINVIPNISAFPYFQNFESGAGGWISGGTNSSWALGTPAKPIINTAGSGTSSWITSLTGGYNDNEDSYVVGPCFNFSTISQPIITMKIWWNLENNWDKAALQSSIDGGATWQHVGAFGDPNNWYNNNSTSGPGVGGGIKLGWSGRASTSNGSGGWVTAKHALTGLGGQSSVMLRIALGSDGSNVDDGFAFDDITIMQTPANDVGLTAFTAPVLSGCSYSATEQICIPITNHGSAATPSFQVSYQIGSNPAVTETVTTPIAPGATLNYCFTTSANLSAGGTYNFTFTTTLTGDADPSNNTITKTVVNPVISTLPHQETFASATAGAPGVLPLGWTASPTTGFRWEIDTDQPASGTGSGPAADHTTGTPGAGKYAFTESTSGSAGSFAYLTSPCINLTGLANPGVEFWYHMHGATIGSLELEISNNGGTTWTPVPNSAISGTQQTSNTAPWLKKTVSLAGNTGTVSVRFKATRGSGTTGDMAIDDLRFLDIPAIDAELTTVTLPANSCSLTTSENVCITVTNNGNASISNVPVSYTINGGTAVAETIPGPIAVGASLQYCFTTKANLSTPNAYTVSATVNLAGDGDNSNNTTTGIVTSIPTITANSLPYFQNFDNGPAGWTAGGANSSWVLGTPAKSVINTAASGTNSWVTSLSGTNNTNEKSFVQGPCFNFSGVADPDFEMKIWWESESSWDGAVLQSSIDGGATWQNVGAVGDPNNWYNDNSISGNPGEQPSASSAEGWTGRTGGSILGSGGWVLAKHKLTGLGGQSSVLLRVAFGADGSGNYDGFAFDDIRIGDNSNNLAINAFVPLTQICGFGTNEKVEVVLENQGSIPASGYTVSYTVNNGTTTTTPVSVPGPTLAPGTPTNFTFPTGANLSAPGAYTIVVTVTMAGDPDVSNNTITYTITNATLTGMPPVIDFETATTDLSIMRVVKGTKGNVTEGTGASFGTTSTEGMIMDATSATGWTIPAGPTNPWTNNLDNFAGTYLCFNPTSNGQNDSLWLYFDLKQLYKGASANTNFRVTVNGTPVGGNQTTPANTYRPPFTGTGGTTNWTPIKISLLQYANLPNIQIGFESSVSEPYANGTGTANLIDNIRIRRVATTTTGISKGLLAGQVNVYPNPSAGIFQVSLPEGKVYQLEVTDLTGRRILSKETRDNTSLDLSKAAKGIYLLKVTTQGASTMKKIIVE</sequence>
<proteinExistence type="predicted"/>
<feature type="region of interest" description="Disordered" evidence="1">
    <location>
        <begin position="1008"/>
        <end position="1035"/>
    </location>
</feature>
<feature type="compositionally biased region" description="Polar residues" evidence="1">
    <location>
        <begin position="1379"/>
        <end position="1400"/>
    </location>
</feature>
<feature type="region of interest" description="Disordered" evidence="1">
    <location>
        <begin position="417"/>
        <end position="443"/>
    </location>
</feature>
<dbReference type="InterPro" id="IPR051560">
    <property type="entry name" value="MAM_domain-containing"/>
</dbReference>
<dbReference type="InterPro" id="IPR013783">
    <property type="entry name" value="Ig-like_fold"/>
</dbReference>
<name>A0A5N1J043_9BACT</name>
<feature type="region of interest" description="Disordered" evidence="1">
    <location>
        <begin position="1379"/>
        <end position="1404"/>
    </location>
</feature>
<evidence type="ECO:0000259" key="3">
    <source>
        <dbReference type="PROSITE" id="PS50093"/>
    </source>
</evidence>
<feature type="domain" description="MAM" evidence="2">
    <location>
        <begin position="98"/>
        <end position="273"/>
    </location>
</feature>
<protein>
    <submittedName>
        <fullName evidence="4">T9SS type A sorting domain-containing protein</fullName>
    </submittedName>
</protein>